<evidence type="ECO:0000313" key="2">
    <source>
        <dbReference type="EMBL" id="JAO05777.1"/>
    </source>
</evidence>
<name>A0A0S7EL66_9TELE</name>
<dbReference type="EMBL" id="GBYX01475900">
    <property type="protein sequence ID" value="JAO05777.1"/>
    <property type="molecule type" value="Transcribed_RNA"/>
</dbReference>
<gene>
    <name evidence="2" type="primary">PPUP8465</name>
</gene>
<protein>
    <submittedName>
        <fullName evidence="2">PPUP8465</fullName>
    </submittedName>
</protein>
<reference evidence="2" key="1">
    <citation type="submission" date="2014-12" db="EMBL/GenBank/DDBJ databases">
        <title>Parallel Evolution in Life History Adaptation Evident in the Tissue-Specific Poeciliopsis prolifica transcriptome.</title>
        <authorList>
            <person name="Jue N.K."/>
            <person name="Foley R.J."/>
            <person name="Obergfell C."/>
            <person name="Reznick D.N."/>
            <person name="O'Neill R.J."/>
            <person name="O'Neill M.J."/>
        </authorList>
    </citation>
    <scope>NUCLEOTIDE SEQUENCE</scope>
</reference>
<organism evidence="2">
    <name type="scientific">Poeciliopsis prolifica</name>
    <name type="common">blackstripe livebearer</name>
    <dbReference type="NCBI Taxonomy" id="188132"/>
    <lineage>
        <taxon>Eukaryota</taxon>
        <taxon>Metazoa</taxon>
        <taxon>Chordata</taxon>
        <taxon>Craniata</taxon>
        <taxon>Vertebrata</taxon>
        <taxon>Euteleostomi</taxon>
        <taxon>Actinopterygii</taxon>
        <taxon>Neopterygii</taxon>
        <taxon>Teleostei</taxon>
        <taxon>Neoteleostei</taxon>
        <taxon>Acanthomorphata</taxon>
        <taxon>Ovalentaria</taxon>
        <taxon>Atherinomorphae</taxon>
        <taxon>Cyprinodontiformes</taxon>
        <taxon>Poeciliidae</taxon>
        <taxon>Poeciliinae</taxon>
        <taxon>Poeciliopsis</taxon>
    </lineage>
</organism>
<feature type="non-terminal residue" evidence="2">
    <location>
        <position position="1"/>
    </location>
</feature>
<proteinExistence type="predicted"/>
<sequence length="113" mass="12022">PAVSSASYFGQTSRTSKTQDNTKLQGELLTSPNCSQWGYFHAGPDIKSRNIKRCSDSVVGVSIILALMALSLNHGEAANCQPLCPHYPRPPAQTGALGHCPRNLSAPVASRES</sequence>
<dbReference type="AlphaFoldDB" id="A0A0S7EL66"/>
<feature type="region of interest" description="Disordered" evidence="1">
    <location>
        <begin position="1"/>
        <end position="24"/>
    </location>
</feature>
<accession>A0A0S7EL66</accession>
<evidence type="ECO:0000256" key="1">
    <source>
        <dbReference type="SAM" id="MobiDB-lite"/>
    </source>
</evidence>